<comment type="caution">
    <text evidence="1">The sequence shown here is derived from an EMBL/GenBank/DDBJ whole genome shotgun (WGS) entry which is preliminary data.</text>
</comment>
<accession>A0A4R4SNW2</accession>
<reference evidence="1 2" key="1">
    <citation type="submission" date="2019-03" db="EMBL/GenBank/DDBJ databases">
        <title>Draft genome sequences of novel Actinobacteria.</title>
        <authorList>
            <person name="Sahin N."/>
            <person name="Ay H."/>
            <person name="Saygin H."/>
        </authorList>
    </citation>
    <scope>NUCLEOTIDE SEQUENCE [LARGE SCALE GENOMIC DNA]</scope>
    <source>
        <strain evidence="1 2">DSM 41900</strain>
    </source>
</reference>
<name>A0A4R4SNW2_9ACTN</name>
<evidence type="ECO:0008006" key="3">
    <source>
        <dbReference type="Google" id="ProtNLM"/>
    </source>
</evidence>
<protein>
    <recommendedName>
        <fullName evidence="3">Restriction endonuclease type IV Mrr domain-containing protein</fullName>
    </recommendedName>
</protein>
<evidence type="ECO:0000313" key="2">
    <source>
        <dbReference type="Proteomes" id="UP000295345"/>
    </source>
</evidence>
<proteinExistence type="predicted"/>
<dbReference type="EMBL" id="SMKI01000481">
    <property type="protein sequence ID" value="TDC65527.1"/>
    <property type="molecule type" value="Genomic_DNA"/>
</dbReference>
<dbReference type="OrthoDB" id="6691177at2"/>
<organism evidence="1 2">
    <name type="scientific">Streptomyces hainanensis</name>
    <dbReference type="NCBI Taxonomy" id="402648"/>
    <lineage>
        <taxon>Bacteria</taxon>
        <taxon>Bacillati</taxon>
        <taxon>Actinomycetota</taxon>
        <taxon>Actinomycetes</taxon>
        <taxon>Kitasatosporales</taxon>
        <taxon>Streptomycetaceae</taxon>
        <taxon>Streptomyces</taxon>
    </lineage>
</organism>
<sequence>MPYSTDFQQSPPPHAMCIAGRQWVTLKVAEKTLGVAMHVSEYYNLGRLQPTLDFVDVDTVMDTPVYIDPGNLKKLSDDWAVQCAEMLGTFFDSVVQSLSMGDDRRVRELLVRLQEPNETHFGLSKGKSRGRALGPDLVNKICRNLHASRAARSGLLEDLEDTALFIKNIGRDIVSDITTCVIRGMLTSYTQSMAKMHDIPLVDEVYSGLAWDPVRREWDDSPTSLPVADGKPLLLVPKVIVRYDLLATKQDFFRNHLAPAILADESDRPTGKLVRAAKDAVRELKQKSAEGADEEPEVDLVELAEERVEVFRAYKDEKRAKPIKPLTHAQLSKVTGTDPVDFDELLDNVLKIPPGSQHASRCHDAIEALFTALFYPALTNPVKEHPVDDGRKRVDITYTNRDRRGFFDWLTRQGYLCPYVFFECKNYSSDLGNPELDQICGRFTPLRGKVGIIICRSFVEKGRFLQRCRDAARGHRGYVLFLDDGDLRLLVDEVKKALGPRLGPDGRVVRNKPKPAEFRLLHEKFRDLVS</sequence>
<dbReference type="AlphaFoldDB" id="A0A4R4SNW2"/>
<dbReference type="RefSeq" id="WP_132821429.1">
    <property type="nucleotide sequence ID" value="NZ_SMKI01000481.1"/>
</dbReference>
<gene>
    <name evidence="1" type="ORF">E1283_30585</name>
</gene>
<dbReference type="Proteomes" id="UP000295345">
    <property type="component" value="Unassembled WGS sequence"/>
</dbReference>
<keyword evidence="2" id="KW-1185">Reference proteome</keyword>
<evidence type="ECO:0000313" key="1">
    <source>
        <dbReference type="EMBL" id="TDC65527.1"/>
    </source>
</evidence>